<gene>
    <name evidence="1" type="ORF">KYK27_08475</name>
</gene>
<accession>A0ABS6XD92</accession>
<dbReference type="RefSeq" id="WP_199109601.1">
    <property type="nucleotide sequence ID" value="NZ_JAHWXQ010000002.1"/>
</dbReference>
<reference evidence="1 2" key="1">
    <citation type="submission" date="2021-07" db="EMBL/GenBank/DDBJ databases">
        <authorList>
            <person name="Kim M.K."/>
        </authorList>
    </citation>
    <scope>NUCLEOTIDE SEQUENCE [LARGE SCALE GENOMIC DNA]</scope>
    <source>
        <strain evidence="1 2">HLY7-15</strain>
    </source>
</reference>
<organism evidence="1 2">
    <name type="scientific">Pontibacter populi</name>
    <dbReference type="NCBI Taxonomy" id="890055"/>
    <lineage>
        <taxon>Bacteria</taxon>
        <taxon>Pseudomonadati</taxon>
        <taxon>Bacteroidota</taxon>
        <taxon>Cytophagia</taxon>
        <taxon>Cytophagales</taxon>
        <taxon>Hymenobacteraceae</taxon>
        <taxon>Pontibacter</taxon>
    </lineage>
</organism>
<protein>
    <submittedName>
        <fullName evidence="1">Uncharacterized protein</fullName>
    </submittedName>
</protein>
<evidence type="ECO:0000313" key="2">
    <source>
        <dbReference type="Proteomes" id="UP000774935"/>
    </source>
</evidence>
<dbReference type="EMBL" id="JAHWXQ010000002">
    <property type="protein sequence ID" value="MBW3365076.1"/>
    <property type="molecule type" value="Genomic_DNA"/>
</dbReference>
<evidence type="ECO:0000313" key="1">
    <source>
        <dbReference type="EMBL" id="MBW3365076.1"/>
    </source>
</evidence>
<proteinExistence type="predicted"/>
<dbReference type="Proteomes" id="UP000774935">
    <property type="component" value="Unassembled WGS sequence"/>
</dbReference>
<keyword evidence="2" id="KW-1185">Reference proteome</keyword>
<sequence>MKTITLTNYNTTLRLHGTEDTRSLELETLTVQEWPASEGDLKLTVIDEKDVPIYSIHLQPSQHHTGEAIAIRKKFVFYDHISVHVTTDNPESTFVAVLNFE</sequence>
<comment type="caution">
    <text evidence="1">The sequence shown here is derived from an EMBL/GenBank/DDBJ whole genome shotgun (WGS) entry which is preliminary data.</text>
</comment>
<name>A0ABS6XD92_9BACT</name>